<dbReference type="KEGG" id="strr:EKD16_05760"/>
<comment type="caution">
    <text evidence="7">Lacks conserved residue(s) required for the propagation of feature annotation.</text>
</comment>
<feature type="region of interest" description="Disordered" evidence="8">
    <location>
        <begin position="155"/>
        <end position="178"/>
    </location>
</feature>
<feature type="transmembrane region" description="Helical" evidence="7">
    <location>
        <begin position="12"/>
        <end position="33"/>
    </location>
</feature>
<gene>
    <name evidence="10" type="ORF">EKD16_05760</name>
</gene>
<protein>
    <submittedName>
        <fullName evidence="10">SNARE associated Golgi protein</fullName>
    </submittedName>
</protein>
<feature type="transmembrane region" description="Helical" evidence="7">
    <location>
        <begin position="128"/>
        <end position="150"/>
    </location>
</feature>
<dbReference type="InterPro" id="IPR032816">
    <property type="entry name" value="VTT_dom"/>
</dbReference>
<dbReference type="InterPro" id="IPR032818">
    <property type="entry name" value="DedA-like"/>
</dbReference>
<keyword evidence="5 7" id="KW-1133">Transmembrane helix</keyword>
<evidence type="ECO:0000256" key="2">
    <source>
        <dbReference type="ARBA" id="ARBA00010792"/>
    </source>
</evidence>
<feature type="domain" description="VTT" evidence="9">
    <location>
        <begin position="11"/>
        <end position="114"/>
    </location>
</feature>
<evidence type="ECO:0000256" key="7">
    <source>
        <dbReference type="RuleBase" id="RU367016"/>
    </source>
</evidence>
<comment type="subcellular location">
    <subcellularLocation>
        <location evidence="1 7">Cell membrane</location>
        <topology evidence="1 7">Multi-pass membrane protein</topology>
    </subcellularLocation>
</comment>
<dbReference type="EMBL" id="CP036455">
    <property type="protein sequence ID" value="QBI52955.1"/>
    <property type="molecule type" value="Genomic_DNA"/>
</dbReference>
<dbReference type="RefSeq" id="WP_131097406.1">
    <property type="nucleotide sequence ID" value="NZ_CP036455.1"/>
</dbReference>
<evidence type="ECO:0000256" key="5">
    <source>
        <dbReference type="ARBA" id="ARBA00022989"/>
    </source>
</evidence>
<name>A0A4P6PXU1_9ACTN</name>
<dbReference type="Proteomes" id="UP000292235">
    <property type="component" value="Chromosome"/>
</dbReference>
<reference evidence="10 11" key="1">
    <citation type="submission" date="2019-02" db="EMBL/GenBank/DDBJ databases">
        <authorList>
            <person name="Khodamoradi S."/>
            <person name="Hahnke R.L."/>
            <person name="Kaempfer P."/>
            <person name="Schumann P."/>
            <person name="Rohde M."/>
            <person name="Steinert M."/>
            <person name="Luzhetskyy A."/>
            <person name="Wink J."/>
            <person name="Ruckert C."/>
        </authorList>
    </citation>
    <scope>NUCLEOTIDE SEQUENCE [LARGE SCALE GENOMIC DNA]</scope>
    <source>
        <strain evidence="10 11">M2</strain>
    </source>
</reference>
<evidence type="ECO:0000256" key="3">
    <source>
        <dbReference type="ARBA" id="ARBA00022475"/>
    </source>
</evidence>
<evidence type="ECO:0000256" key="8">
    <source>
        <dbReference type="SAM" id="MobiDB-lite"/>
    </source>
</evidence>
<evidence type="ECO:0000313" key="11">
    <source>
        <dbReference type="Proteomes" id="UP000292235"/>
    </source>
</evidence>
<keyword evidence="4 7" id="KW-0812">Transmembrane</keyword>
<dbReference type="Pfam" id="PF09335">
    <property type="entry name" value="VTT_dom"/>
    <property type="match status" value="1"/>
</dbReference>
<organism evidence="10 11">
    <name type="scientific">Streptomonospora litoralis</name>
    <dbReference type="NCBI Taxonomy" id="2498135"/>
    <lineage>
        <taxon>Bacteria</taxon>
        <taxon>Bacillati</taxon>
        <taxon>Actinomycetota</taxon>
        <taxon>Actinomycetes</taxon>
        <taxon>Streptosporangiales</taxon>
        <taxon>Nocardiopsidaceae</taxon>
        <taxon>Streptomonospora</taxon>
    </lineage>
</organism>
<evidence type="ECO:0000256" key="6">
    <source>
        <dbReference type="ARBA" id="ARBA00023136"/>
    </source>
</evidence>
<dbReference type="AlphaFoldDB" id="A0A4P6PXU1"/>
<comment type="similarity">
    <text evidence="2 7">Belongs to the DedA family.</text>
</comment>
<keyword evidence="11" id="KW-1185">Reference proteome</keyword>
<dbReference type="OrthoDB" id="3426404at2"/>
<keyword evidence="6 7" id="KW-0472">Membrane</keyword>
<sequence length="178" mass="19326">MEYGFLEGRPFWIVYAALFAIAFARTQTIYWIGRGVGAGLHRSRLAERIGDRIARAERLINRFGPPVVTVSYATVGVQSAIHLAAGAMRMAFWRYLVAMLPGCAGWAAIYSLGGLAVISVWWELFLRSPYLAAGAAVLVLAAAAGAAVLIRRRRRAAADTSPAVGSDEPEQTEDSRTR</sequence>
<proteinExistence type="inferred from homology"/>
<dbReference type="PANTHER" id="PTHR30353">
    <property type="entry name" value="INNER MEMBRANE PROTEIN DEDA-RELATED"/>
    <property type="match status" value="1"/>
</dbReference>
<accession>A0A4P6PXU1</accession>
<evidence type="ECO:0000259" key="9">
    <source>
        <dbReference type="Pfam" id="PF09335"/>
    </source>
</evidence>
<dbReference type="PANTHER" id="PTHR30353:SF0">
    <property type="entry name" value="TRANSMEMBRANE PROTEIN"/>
    <property type="match status" value="1"/>
</dbReference>
<evidence type="ECO:0000256" key="1">
    <source>
        <dbReference type="ARBA" id="ARBA00004651"/>
    </source>
</evidence>
<keyword evidence="3 7" id="KW-1003">Cell membrane</keyword>
<feature type="transmembrane region" description="Helical" evidence="7">
    <location>
        <begin position="95"/>
        <end position="122"/>
    </location>
</feature>
<dbReference type="GO" id="GO:0005886">
    <property type="term" value="C:plasma membrane"/>
    <property type="evidence" value="ECO:0007669"/>
    <property type="project" value="UniProtKB-SubCell"/>
</dbReference>
<evidence type="ECO:0000256" key="4">
    <source>
        <dbReference type="ARBA" id="ARBA00022692"/>
    </source>
</evidence>
<evidence type="ECO:0000313" key="10">
    <source>
        <dbReference type="EMBL" id="QBI52955.1"/>
    </source>
</evidence>